<dbReference type="PANTHER" id="PTHR12418:SF19">
    <property type="entry name" value="ACYL-COENZYME A THIOESTERASE THEM4"/>
    <property type="match status" value="1"/>
</dbReference>
<name>A0A857LPV1_9ACTN</name>
<reference evidence="25" key="1">
    <citation type="journal article" date="2021" name="Nat. Microbiol.">
        <title>Cocultivation of an ultrasmall environmental parasitic bacterium with lytic ability against bacteria associated with wastewater foams.</title>
        <authorList>
            <person name="Batinovic S."/>
            <person name="Rose J.J.A."/>
            <person name="Ratcliffe J."/>
            <person name="Seviour R.J."/>
            <person name="Petrovski S."/>
        </authorList>
    </citation>
    <scope>NUCLEOTIDE SEQUENCE</scope>
    <source>
        <strain evidence="25">CON44</strain>
    </source>
</reference>
<gene>
    <name evidence="25" type="ORF">GII30_03660</name>
</gene>
<keyword evidence="10" id="KW-0443">Lipid metabolism</keyword>
<comment type="catalytic activity">
    <reaction evidence="23">
        <text>tetradecanoyl-CoA + H2O = tetradecanoate + CoA + H(+)</text>
        <dbReference type="Rhea" id="RHEA:40119"/>
        <dbReference type="ChEBI" id="CHEBI:15377"/>
        <dbReference type="ChEBI" id="CHEBI:15378"/>
        <dbReference type="ChEBI" id="CHEBI:30807"/>
        <dbReference type="ChEBI" id="CHEBI:57287"/>
        <dbReference type="ChEBI" id="CHEBI:57385"/>
    </reaction>
    <physiologicalReaction direction="left-to-right" evidence="23">
        <dbReference type="Rhea" id="RHEA:40120"/>
    </physiologicalReaction>
</comment>
<evidence type="ECO:0000256" key="17">
    <source>
        <dbReference type="ARBA" id="ARBA00040123"/>
    </source>
</evidence>
<proteinExistence type="inferred from homology"/>
<evidence type="ECO:0000256" key="16">
    <source>
        <dbReference type="ARBA" id="ARBA00038848"/>
    </source>
</evidence>
<evidence type="ECO:0000256" key="1">
    <source>
        <dbReference type="ARBA" id="ARBA00004170"/>
    </source>
</evidence>
<dbReference type="Pfam" id="PF03061">
    <property type="entry name" value="4HBT"/>
    <property type="match status" value="1"/>
</dbReference>
<evidence type="ECO:0000256" key="3">
    <source>
        <dbReference type="ARBA" id="ARBA00004632"/>
    </source>
</evidence>
<keyword evidence="4" id="KW-1003">Cell membrane</keyword>
<organism evidence="25">
    <name type="scientific">Gordonia amarae</name>
    <dbReference type="NCBI Taxonomy" id="36821"/>
    <lineage>
        <taxon>Bacteria</taxon>
        <taxon>Bacillati</taxon>
        <taxon>Actinomycetota</taxon>
        <taxon>Actinomycetes</taxon>
        <taxon>Mycobacteriales</taxon>
        <taxon>Gordoniaceae</taxon>
        <taxon>Gordonia</taxon>
    </lineage>
</organism>
<comment type="catalytic activity">
    <reaction evidence="19">
        <text>octanoyl-CoA + H2O = octanoate + CoA + H(+)</text>
        <dbReference type="Rhea" id="RHEA:30143"/>
        <dbReference type="ChEBI" id="CHEBI:15377"/>
        <dbReference type="ChEBI" id="CHEBI:15378"/>
        <dbReference type="ChEBI" id="CHEBI:25646"/>
        <dbReference type="ChEBI" id="CHEBI:57287"/>
        <dbReference type="ChEBI" id="CHEBI:57386"/>
    </reaction>
    <physiologicalReaction direction="left-to-right" evidence="19">
        <dbReference type="Rhea" id="RHEA:30144"/>
    </physiologicalReaction>
</comment>
<sequence>MRSEFAVPADLDPVTRHPKAAKPGEPVGMHNATCYGCGDRSPHGLNIVNIAGEGFTVHADMRVEPWMEGGPGVIHGGLLSTAFDEVMGAVPKLVAGAAVTGHLEIDYLKPVPVGSVVRIDAELLGMKGRKIYTKGVAHLVDSDEPLAISHALFITIKGREHFSAYVENSQAADEYRPYFAP</sequence>
<dbReference type="InterPro" id="IPR029069">
    <property type="entry name" value="HotDog_dom_sf"/>
</dbReference>
<evidence type="ECO:0000313" key="25">
    <source>
        <dbReference type="EMBL" id="QHN38392.1"/>
    </source>
</evidence>
<dbReference type="EMBL" id="CP045810">
    <property type="protein sequence ID" value="QHN38392.1"/>
    <property type="molecule type" value="Genomic_DNA"/>
</dbReference>
<comment type="catalytic activity">
    <reaction evidence="14">
        <text>(9Z)-octadecenoyl-CoA + H2O = (9Z)-octadecenoate + CoA + H(+)</text>
        <dbReference type="Rhea" id="RHEA:40139"/>
        <dbReference type="ChEBI" id="CHEBI:15377"/>
        <dbReference type="ChEBI" id="CHEBI:15378"/>
        <dbReference type="ChEBI" id="CHEBI:30823"/>
        <dbReference type="ChEBI" id="CHEBI:57287"/>
        <dbReference type="ChEBI" id="CHEBI:57387"/>
    </reaction>
    <physiologicalReaction direction="left-to-right" evidence="14">
        <dbReference type="Rhea" id="RHEA:40140"/>
    </physiologicalReaction>
</comment>
<evidence type="ECO:0000259" key="24">
    <source>
        <dbReference type="Pfam" id="PF03061"/>
    </source>
</evidence>
<dbReference type="GO" id="GO:0005737">
    <property type="term" value="C:cytoplasm"/>
    <property type="evidence" value="ECO:0007669"/>
    <property type="project" value="UniProtKB-SubCell"/>
</dbReference>
<comment type="subcellular location">
    <subcellularLocation>
        <location evidence="3">Cell projection</location>
        <location evidence="3">Ruffle membrane</location>
    </subcellularLocation>
    <subcellularLocation>
        <location evidence="2">Cytoplasm</location>
    </subcellularLocation>
    <subcellularLocation>
        <location evidence="1">Membrane</location>
        <topology evidence="1">Peripheral membrane protein</topology>
    </subcellularLocation>
</comment>
<accession>A0A857LPV1</accession>
<dbReference type="GO" id="GO:0016787">
    <property type="term" value="F:hydrolase activity"/>
    <property type="evidence" value="ECO:0007669"/>
    <property type="project" value="UniProtKB-KW"/>
</dbReference>
<keyword evidence="9" id="KW-0809">Transit peptide</keyword>
<comment type="catalytic activity">
    <reaction evidence="13">
        <text>(5Z,8Z,11Z,14Z)-eicosatetraenoyl-CoA + H2O = (5Z,8Z,11Z,14Z)-eicosatetraenoate + CoA + H(+)</text>
        <dbReference type="Rhea" id="RHEA:40151"/>
        <dbReference type="ChEBI" id="CHEBI:15377"/>
        <dbReference type="ChEBI" id="CHEBI:15378"/>
        <dbReference type="ChEBI" id="CHEBI:32395"/>
        <dbReference type="ChEBI" id="CHEBI:57287"/>
        <dbReference type="ChEBI" id="CHEBI:57368"/>
    </reaction>
    <physiologicalReaction direction="left-to-right" evidence="13">
        <dbReference type="Rhea" id="RHEA:40152"/>
    </physiologicalReaction>
</comment>
<keyword evidence="8" id="KW-0276">Fatty acid metabolism</keyword>
<dbReference type="GO" id="GO:0006631">
    <property type="term" value="P:fatty acid metabolic process"/>
    <property type="evidence" value="ECO:0007669"/>
    <property type="project" value="UniProtKB-KW"/>
</dbReference>
<evidence type="ECO:0000256" key="15">
    <source>
        <dbReference type="ARBA" id="ARBA00038456"/>
    </source>
</evidence>
<evidence type="ECO:0000256" key="21">
    <source>
        <dbReference type="ARBA" id="ARBA00047969"/>
    </source>
</evidence>
<evidence type="ECO:0000256" key="4">
    <source>
        <dbReference type="ARBA" id="ARBA00022475"/>
    </source>
</evidence>
<dbReference type="EC" id="3.1.2.2" evidence="16"/>
<evidence type="ECO:0000256" key="13">
    <source>
        <dbReference type="ARBA" id="ARBA00035852"/>
    </source>
</evidence>
<evidence type="ECO:0000256" key="9">
    <source>
        <dbReference type="ARBA" id="ARBA00022946"/>
    </source>
</evidence>
<evidence type="ECO:0000256" key="11">
    <source>
        <dbReference type="ARBA" id="ARBA00023136"/>
    </source>
</evidence>
<evidence type="ECO:0000256" key="18">
    <source>
        <dbReference type="ARBA" id="ARBA00043210"/>
    </source>
</evidence>
<dbReference type="AlphaFoldDB" id="A0A857LPV1"/>
<comment type="catalytic activity">
    <reaction evidence="21">
        <text>decanoyl-CoA + H2O = decanoate + CoA + H(+)</text>
        <dbReference type="Rhea" id="RHEA:40059"/>
        <dbReference type="ChEBI" id="CHEBI:15377"/>
        <dbReference type="ChEBI" id="CHEBI:15378"/>
        <dbReference type="ChEBI" id="CHEBI:27689"/>
        <dbReference type="ChEBI" id="CHEBI:57287"/>
        <dbReference type="ChEBI" id="CHEBI:61430"/>
    </reaction>
    <physiologicalReaction direction="left-to-right" evidence="21">
        <dbReference type="Rhea" id="RHEA:40060"/>
    </physiologicalReaction>
</comment>
<evidence type="ECO:0000256" key="23">
    <source>
        <dbReference type="ARBA" id="ARBA00048180"/>
    </source>
</evidence>
<evidence type="ECO:0000256" key="2">
    <source>
        <dbReference type="ARBA" id="ARBA00004496"/>
    </source>
</evidence>
<keyword evidence="7" id="KW-0378">Hydrolase</keyword>
<comment type="catalytic activity">
    <reaction evidence="22">
        <text>dodecanoyl-CoA + H2O = dodecanoate + CoA + H(+)</text>
        <dbReference type="Rhea" id="RHEA:30135"/>
        <dbReference type="ChEBI" id="CHEBI:15377"/>
        <dbReference type="ChEBI" id="CHEBI:15378"/>
        <dbReference type="ChEBI" id="CHEBI:18262"/>
        <dbReference type="ChEBI" id="CHEBI:57287"/>
        <dbReference type="ChEBI" id="CHEBI:57375"/>
    </reaction>
    <physiologicalReaction direction="left-to-right" evidence="22">
        <dbReference type="Rhea" id="RHEA:30136"/>
    </physiologicalReaction>
</comment>
<keyword evidence="12" id="KW-0966">Cell projection</keyword>
<dbReference type="PANTHER" id="PTHR12418">
    <property type="entry name" value="ACYL-COENZYME A THIOESTERASE THEM4"/>
    <property type="match status" value="1"/>
</dbReference>
<feature type="domain" description="Thioesterase" evidence="24">
    <location>
        <begin position="72"/>
        <end position="133"/>
    </location>
</feature>
<comment type="catalytic activity">
    <reaction evidence="20">
        <text>hexadecanoyl-CoA + H2O = hexadecanoate + CoA + H(+)</text>
        <dbReference type="Rhea" id="RHEA:16645"/>
        <dbReference type="ChEBI" id="CHEBI:7896"/>
        <dbReference type="ChEBI" id="CHEBI:15377"/>
        <dbReference type="ChEBI" id="CHEBI:15378"/>
        <dbReference type="ChEBI" id="CHEBI:57287"/>
        <dbReference type="ChEBI" id="CHEBI:57379"/>
        <dbReference type="EC" id="3.1.2.2"/>
    </reaction>
    <physiologicalReaction direction="left-to-right" evidence="20">
        <dbReference type="Rhea" id="RHEA:16646"/>
    </physiologicalReaction>
</comment>
<evidence type="ECO:0000256" key="6">
    <source>
        <dbReference type="ARBA" id="ARBA00022703"/>
    </source>
</evidence>
<dbReference type="Gene3D" id="3.10.129.10">
    <property type="entry name" value="Hotdog Thioesterase"/>
    <property type="match status" value="1"/>
</dbReference>
<keyword evidence="11" id="KW-0472">Membrane</keyword>
<keyword evidence="5" id="KW-0963">Cytoplasm</keyword>
<dbReference type="InterPro" id="IPR052365">
    <property type="entry name" value="THEM4/THEM5_acyl-CoA_thioest"/>
</dbReference>
<keyword evidence="6" id="KW-0053">Apoptosis</keyword>
<comment type="similarity">
    <text evidence="15">Belongs to the THEM4/THEM5 thioesterase family.</text>
</comment>
<evidence type="ECO:0000256" key="8">
    <source>
        <dbReference type="ARBA" id="ARBA00022832"/>
    </source>
</evidence>
<dbReference type="CDD" id="cd03443">
    <property type="entry name" value="PaaI_thioesterase"/>
    <property type="match status" value="1"/>
</dbReference>
<evidence type="ECO:0000256" key="12">
    <source>
        <dbReference type="ARBA" id="ARBA00023273"/>
    </source>
</evidence>
<dbReference type="GO" id="GO:0016020">
    <property type="term" value="C:membrane"/>
    <property type="evidence" value="ECO:0007669"/>
    <property type="project" value="UniProtKB-SubCell"/>
</dbReference>
<evidence type="ECO:0000256" key="22">
    <source>
        <dbReference type="ARBA" id="ARBA00048074"/>
    </source>
</evidence>
<evidence type="ECO:0000256" key="19">
    <source>
        <dbReference type="ARBA" id="ARBA00047588"/>
    </source>
</evidence>
<evidence type="ECO:0000256" key="14">
    <source>
        <dbReference type="ARBA" id="ARBA00037002"/>
    </source>
</evidence>
<evidence type="ECO:0000256" key="10">
    <source>
        <dbReference type="ARBA" id="ARBA00023098"/>
    </source>
</evidence>
<evidence type="ECO:0000256" key="7">
    <source>
        <dbReference type="ARBA" id="ARBA00022801"/>
    </source>
</evidence>
<evidence type="ECO:0000256" key="20">
    <source>
        <dbReference type="ARBA" id="ARBA00047734"/>
    </source>
</evidence>
<dbReference type="RefSeq" id="WP_040515823.1">
    <property type="nucleotide sequence ID" value="NZ_CP045804.1"/>
</dbReference>
<dbReference type="InterPro" id="IPR006683">
    <property type="entry name" value="Thioestr_dom"/>
</dbReference>
<dbReference type="SUPFAM" id="SSF54637">
    <property type="entry name" value="Thioesterase/thiol ester dehydrase-isomerase"/>
    <property type="match status" value="1"/>
</dbReference>
<protein>
    <recommendedName>
        <fullName evidence="17">Acyl-coenzyme A thioesterase THEM4</fullName>
        <ecNumber evidence="16">3.1.2.2</ecNumber>
    </recommendedName>
    <alternativeName>
        <fullName evidence="18">Thioesterase superfamily member 4</fullName>
    </alternativeName>
</protein>
<evidence type="ECO:0000256" key="5">
    <source>
        <dbReference type="ARBA" id="ARBA00022490"/>
    </source>
</evidence>